<accession>C1BJJ2</accession>
<dbReference type="Pfam" id="PF04832">
    <property type="entry name" value="SOUL"/>
    <property type="match status" value="1"/>
</dbReference>
<dbReference type="PANTHER" id="PTHR11220">
    <property type="entry name" value="HEME-BINDING PROTEIN-RELATED"/>
    <property type="match status" value="1"/>
</dbReference>
<protein>
    <submittedName>
        <fullName evidence="3">Heme-binding protein 2</fullName>
    </submittedName>
</protein>
<dbReference type="InterPro" id="IPR006917">
    <property type="entry name" value="SOUL_heme-bd"/>
</dbReference>
<feature type="chain" id="PRO_5002904803" evidence="2">
    <location>
        <begin position="24"/>
        <end position="202"/>
    </location>
</feature>
<reference evidence="3" key="1">
    <citation type="submission" date="2009-03" db="EMBL/GenBank/DDBJ databases">
        <title>Osmerus mordax full-length cDNAs.</title>
        <authorList>
            <person name="von Schalburg K."/>
            <person name="Leong J."/>
            <person name="Cooper G."/>
            <person name="Davidson W.S."/>
            <person name="Koop B.F."/>
        </authorList>
    </citation>
    <scope>NUCLEOTIDE SEQUENCE</scope>
    <source>
        <tissue evidence="3">Brain</tissue>
    </source>
</reference>
<evidence type="ECO:0000256" key="2">
    <source>
        <dbReference type="SAM" id="SignalP"/>
    </source>
</evidence>
<dbReference type="PANTHER" id="PTHR11220:SF69">
    <property type="entry name" value="HEME-BINDING PROTEIN 2"/>
    <property type="match status" value="1"/>
</dbReference>
<name>C1BJJ2_OSMMO</name>
<organism evidence="3">
    <name type="scientific">Osmerus mordax</name>
    <name type="common">Rainbow smelt</name>
    <name type="synonym">Atherina mordax</name>
    <dbReference type="NCBI Taxonomy" id="8014"/>
    <lineage>
        <taxon>Eukaryota</taxon>
        <taxon>Metazoa</taxon>
        <taxon>Chordata</taxon>
        <taxon>Craniata</taxon>
        <taxon>Vertebrata</taxon>
        <taxon>Euteleostomi</taxon>
        <taxon>Actinopterygii</taxon>
        <taxon>Neopterygii</taxon>
        <taxon>Teleostei</taxon>
        <taxon>Stomiati</taxon>
        <taxon>Osmeriformes</taxon>
        <taxon>Osmeridae</taxon>
        <taxon>Osmerus</taxon>
    </lineage>
</organism>
<gene>
    <name evidence="3" type="primary">HEBP2</name>
</gene>
<proteinExistence type="evidence at transcript level"/>
<dbReference type="SUPFAM" id="SSF55136">
    <property type="entry name" value="Probable bacterial effector-binding domain"/>
    <property type="match status" value="1"/>
</dbReference>
<dbReference type="AlphaFoldDB" id="C1BJJ2"/>
<sequence length="202" mass="22953">MKCNMIILVTIAVLWMFSFGVQGWISPDFCRGSECPEFTLVQKIKEFEERAYFASRWITTDVASAKQDDVKAGFMRLYQYCKGQNEESASVTTKTWPAIITITEVESADEQLSVSFFIPPGTVLPKPNDKTIREENIPARTVYVRIFGGFASYSAAQANVKQLQDELNEAGKVFELHRYTGAGYQSPWDIFNHHNEVWVEAV</sequence>
<dbReference type="InterPro" id="IPR011256">
    <property type="entry name" value="Reg_factor_effector_dom_sf"/>
</dbReference>
<feature type="signal peptide" evidence="2">
    <location>
        <begin position="1"/>
        <end position="23"/>
    </location>
</feature>
<keyword evidence="2" id="KW-0732">Signal</keyword>
<evidence type="ECO:0000313" key="3">
    <source>
        <dbReference type="EMBL" id="ACO09195.1"/>
    </source>
</evidence>
<evidence type="ECO:0000256" key="1">
    <source>
        <dbReference type="ARBA" id="ARBA00009817"/>
    </source>
</evidence>
<dbReference type="GO" id="GO:0005737">
    <property type="term" value="C:cytoplasm"/>
    <property type="evidence" value="ECO:0007669"/>
    <property type="project" value="TreeGrafter"/>
</dbReference>
<dbReference type="Gene3D" id="3.20.80.10">
    <property type="entry name" value="Regulatory factor, effector binding domain"/>
    <property type="match status" value="1"/>
</dbReference>
<comment type="similarity">
    <text evidence="1">Belongs to the HEBP family.</text>
</comment>
<dbReference type="GO" id="GO:0020037">
    <property type="term" value="F:heme binding"/>
    <property type="evidence" value="ECO:0007669"/>
    <property type="project" value="TreeGrafter"/>
</dbReference>
<dbReference type="EMBL" id="BT074771">
    <property type="protein sequence ID" value="ACO09195.1"/>
    <property type="molecule type" value="mRNA"/>
</dbReference>